<dbReference type="Proteomes" id="UP000593566">
    <property type="component" value="Unassembled WGS sequence"/>
</dbReference>
<proteinExistence type="predicted"/>
<dbReference type="EMBL" id="JACCJB010000010">
    <property type="protein sequence ID" value="KAF6223396.1"/>
    <property type="molecule type" value="Genomic_DNA"/>
</dbReference>
<evidence type="ECO:0000313" key="2">
    <source>
        <dbReference type="EMBL" id="KAF6223396.1"/>
    </source>
</evidence>
<organism evidence="2 3">
    <name type="scientific">Letharia lupina</name>
    <dbReference type="NCBI Taxonomy" id="560253"/>
    <lineage>
        <taxon>Eukaryota</taxon>
        <taxon>Fungi</taxon>
        <taxon>Dikarya</taxon>
        <taxon>Ascomycota</taxon>
        <taxon>Pezizomycotina</taxon>
        <taxon>Lecanoromycetes</taxon>
        <taxon>OSLEUM clade</taxon>
        <taxon>Lecanoromycetidae</taxon>
        <taxon>Lecanorales</taxon>
        <taxon>Lecanorineae</taxon>
        <taxon>Parmeliaceae</taxon>
        <taxon>Letharia</taxon>
    </lineage>
</organism>
<sequence length="188" mass="20558">MLDILLSCFVFTLFALPCVASPSDLGALEGFNSTKDLNTTFPDRSTIDMTNALGDLIGCFHQAPPQEPHKLSRTNFIDCFNAEKKIAAHDSHRPINFRRNGDTTFVLPNSFTYRTCVIFLDMVSADAEDVFYVGEIRDAAIDTARRCTALNQALGGKAVVGPKKLMEVLVLGRLAVDTVVLEGDNAID</sequence>
<keyword evidence="1" id="KW-0732">Signal</keyword>
<name>A0A8H6CHN5_9LECA</name>
<dbReference type="AlphaFoldDB" id="A0A8H6CHN5"/>
<accession>A0A8H6CHN5</accession>
<feature type="signal peptide" evidence="1">
    <location>
        <begin position="1"/>
        <end position="20"/>
    </location>
</feature>
<feature type="chain" id="PRO_5034354439" evidence="1">
    <location>
        <begin position="21"/>
        <end position="188"/>
    </location>
</feature>
<gene>
    <name evidence="2" type="ORF">HO133_000238</name>
</gene>
<comment type="caution">
    <text evidence="2">The sequence shown here is derived from an EMBL/GenBank/DDBJ whole genome shotgun (WGS) entry which is preliminary data.</text>
</comment>
<evidence type="ECO:0000256" key="1">
    <source>
        <dbReference type="SAM" id="SignalP"/>
    </source>
</evidence>
<protein>
    <submittedName>
        <fullName evidence="2">Uncharacterized protein</fullName>
    </submittedName>
</protein>
<keyword evidence="3" id="KW-1185">Reference proteome</keyword>
<reference evidence="2 3" key="1">
    <citation type="journal article" date="2020" name="Genomics">
        <title>Complete, high-quality genomes from long-read metagenomic sequencing of two wolf lichen thalli reveals enigmatic genome architecture.</title>
        <authorList>
            <person name="McKenzie S.K."/>
            <person name="Walston R.F."/>
            <person name="Allen J.L."/>
        </authorList>
    </citation>
    <scope>NUCLEOTIDE SEQUENCE [LARGE SCALE GENOMIC DNA]</scope>
    <source>
        <strain evidence="2">WasteWater1</strain>
    </source>
</reference>
<evidence type="ECO:0000313" key="3">
    <source>
        <dbReference type="Proteomes" id="UP000593566"/>
    </source>
</evidence>
<dbReference type="RefSeq" id="XP_037152613.1">
    <property type="nucleotide sequence ID" value="XM_037291178.1"/>
</dbReference>
<dbReference type="GeneID" id="59328657"/>